<name>A0AAV9S0V4_9TELE</name>
<feature type="compositionally biased region" description="Basic and acidic residues" evidence="1">
    <location>
        <begin position="1"/>
        <end position="11"/>
    </location>
</feature>
<feature type="region of interest" description="Disordered" evidence="1">
    <location>
        <begin position="1"/>
        <end position="26"/>
    </location>
</feature>
<sequence>MEQNREKVKYNEKHKHKELRDGGRDLQRTSATHLSDTFVNTSSKVLYVALVISRCISSVVYRTA</sequence>
<evidence type="ECO:0000256" key="1">
    <source>
        <dbReference type="SAM" id="MobiDB-lite"/>
    </source>
</evidence>
<evidence type="ECO:0000313" key="2">
    <source>
        <dbReference type="EMBL" id="KAK5614779.1"/>
    </source>
</evidence>
<comment type="caution">
    <text evidence="2">The sequence shown here is derived from an EMBL/GenBank/DDBJ whole genome shotgun (WGS) entry which is preliminary data.</text>
</comment>
<dbReference type="Proteomes" id="UP001311232">
    <property type="component" value="Unassembled WGS sequence"/>
</dbReference>
<protein>
    <submittedName>
        <fullName evidence="2">Uncharacterized protein</fullName>
    </submittedName>
</protein>
<evidence type="ECO:0000313" key="3">
    <source>
        <dbReference type="Proteomes" id="UP001311232"/>
    </source>
</evidence>
<gene>
    <name evidence="2" type="ORF">CRENBAI_013771</name>
</gene>
<dbReference type="AlphaFoldDB" id="A0AAV9S0V4"/>
<reference evidence="2 3" key="1">
    <citation type="submission" date="2021-06" db="EMBL/GenBank/DDBJ databases">
        <authorList>
            <person name="Palmer J.M."/>
        </authorList>
    </citation>
    <scope>NUCLEOTIDE SEQUENCE [LARGE SCALE GENOMIC DNA]</scope>
    <source>
        <strain evidence="2 3">MEX-2019</strain>
        <tissue evidence="2">Muscle</tissue>
    </source>
</reference>
<accession>A0AAV9S0V4</accession>
<proteinExistence type="predicted"/>
<organism evidence="2 3">
    <name type="scientific">Crenichthys baileyi</name>
    <name type="common">White River springfish</name>
    <dbReference type="NCBI Taxonomy" id="28760"/>
    <lineage>
        <taxon>Eukaryota</taxon>
        <taxon>Metazoa</taxon>
        <taxon>Chordata</taxon>
        <taxon>Craniata</taxon>
        <taxon>Vertebrata</taxon>
        <taxon>Euteleostomi</taxon>
        <taxon>Actinopterygii</taxon>
        <taxon>Neopterygii</taxon>
        <taxon>Teleostei</taxon>
        <taxon>Neoteleostei</taxon>
        <taxon>Acanthomorphata</taxon>
        <taxon>Ovalentaria</taxon>
        <taxon>Atherinomorphae</taxon>
        <taxon>Cyprinodontiformes</taxon>
        <taxon>Goodeidae</taxon>
        <taxon>Crenichthys</taxon>
    </lineage>
</organism>
<dbReference type="EMBL" id="JAHHUM010001136">
    <property type="protein sequence ID" value="KAK5614779.1"/>
    <property type="molecule type" value="Genomic_DNA"/>
</dbReference>
<keyword evidence="3" id="KW-1185">Reference proteome</keyword>
<feature type="non-terminal residue" evidence="2">
    <location>
        <position position="64"/>
    </location>
</feature>